<sequence>MPRSRPHSQQNPAGLTDRQLGVLRLLCGGLTNTEIAEQLVLSVRTVDNHVSAVFGRLAVRNRKEAAAAARTIGITSDSQNRQVAPWERRSTDDTDAGPVAETR</sequence>
<dbReference type="Proteomes" id="UP000295075">
    <property type="component" value="Unassembled WGS sequence"/>
</dbReference>
<keyword evidence="7" id="KW-1185">Reference proteome</keyword>
<dbReference type="InterPro" id="IPR016032">
    <property type="entry name" value="Sig_transdc_resp-reg_C-effctor"/>
</dbReference>
<reference evidence="6 7" key="1">
    <citation type="submission" date="2019-03" db="EMBL/GenBank/DDBJ databases">
        <title>Draft genome sequences of novel Actinobacteria.</title>
        <authorList>
            <person name="Sahin N."/>
            <person name="Ay H."/>
            <person name="Saygin H."/>
        </authorList>
    </citation>
    <scope>NUCLEOTIDE SEQUENCE [LARGE SCALE GENOMIC DNA]</scope>
    <source>
        <strain evidence="6 7">JCM 30547</strain>
    </source>
</reference>
<dbReference type="InterPro" id="IPR000792">
    <property type="entry name" value="Tscrpt_reg_LuxR_C"/>
</dbReference>
<dbReference type="SMART" id="SM00421">
    <property type="entry name" value="HTH_LUXR"/>
    <property type="match status" value="1"/>
</dbReference>
<organism evidence="6 7">
    <name type="scientific">Kribbella albertanoniae</name>
    <dbReference type="NCBI Taxonomy" id="1266829"/>
    <lineage>
        <taxon>Bacteria</taxon>
        <taxon>Bacillati</taxon>
        <taxon>Actinomycetota</taxon>
        <taxon>Actinomycetes</taxon>
        <taxon>Propionibacteriales</taxon>
        <taxon>Kribbellaceae</taxon>
        <taxon>Kribbella</taxon>
    </lineage>
</organism>
<dbReference type="InterPro" id="IPR036388">
    <property type="entry name" value="WH-like_DNA-bd_sf"/>
</dbReference>
<dbReference type="PANTHER" id="PTHR44688">
    <property type="entry name" value="DNA-BINDING TRANSCRIPTIONAL ACTIVATOR DEVR_DOSR"/>
    <property type="match status" value="1"/>
</dbReference>
<dbReference type="PRINTS" id="PR00038">
    <property type="entry name" value="HTHLUXR"/>
</dbReference>
<dbReference type="AlphaFoldDB" id="A0A4R4QEV1"/>
<dbReference type="RefSeq" id="WP_132402527.1">
    <property type="nucleotide sequence ID" value="NZ_SMKA01000010.1"/>
</dbReference>
<keyword evidence="2" id="KW-0238">DNA-binding</keyword>
<evidence type="ECO:0000313" key="7">
    <source>
        <dbReference type="Proteomes" id="UP000295075"/>
    </source>
</evidence>
<evidence type="ECO:0000256" key="4">
    <source>
        <dbReference type="SAM" id="MobiDB-lite"/>
    </source>
</evidence>
<dbReference type="SUPFAM" id="SSF46894">
    <property type="entry name" value="C-terminal effector domain of the bipartite response regulators"/>
    <property type="match status" value="1"/>
</dbReference>
<keyword evidence="1" id="KW-0805">Transcription regulation</keyword>
<dbReference type="CDD" id="cd06170">
    <property type="entry name" value="LuxR_C_like"/>
    <property type="match status" value="1"/>
</dbReference>
<evidence type="ECO:0000259" key="5">
    <source>
        <dbReference type="PROSITE" id="PS50043"/>
    </source>
</evidence>
<evidence type="ECO:0000256" key="1">
    <source>
        <dbReference type="ARBA" id="ARBA00023015"/>
    </source>
</evidence>
<gene>
    <name evidence="6" type="ORF">E1261_04650</name>
</gene>
<proteinExistence type="predicted"/>
<feature type="region of interest" description="Disordered" evidence="4">
    <location>
        <begin position="76"/>
        <end position="103"/>
    </location>
</feature>
<protein>
    <submittedName>
        <fullName evidence="6">Response regulator transcription factor</fullName>
    </submittedName>
</protein>
<accession>A0A4R4QEV1</accession>
<feature type="domain" description="HTH luxR-type" evidence="5">
    <location>
        <begin position="8"/>
        <end position="73"/>
    </location>
</feature>
<dbReference type="PROSITE" id="PS50043">
    <property type="entry name" value="HTH_LUXR_2"/>
    <property type="match status" value="1"/>
</dbReference>
<evidence type="ECO:0000313" key="6">
    <source>
        <dbReference type="EMBL" id="TDC34057.1"/>
    </source>
</evidence>
<dbReference type="Gene3D" id="1.10.10.10">
    <property type="entry name" value="Winged helix-like DNA-binding domain superfamily/Winged helix DNA-binding domain"/>
    <property type="match status" value="1"/>
</dbReference>
<evidence type="ECO:0000256" key="2">
    <source>
        <dbReference type="ARBA" id="ARBA00023125"/>
    </source>
</evidence>
<dbReference type="OrthoDB" id="3518313at2"/>
<dbReference type="PROSITE" id="PS00622">
    <property type="entry name" value="HTH_LUXR_1"/>
    <property type="match status" value="1"/>
</dbReference>
<dbReference type="EMBL" id="SMKA01000010">
    <property type="protein sequence ID" value="TDC34057.1"/>
    <property type="molecule type" value="Genomic_DNA"/>
</dbReference>
<dbReference type="PANTHER" id="PTHR44688:SF16">
    <property type="entry name" value="DNA-BINDING TRANSCRIPTIONAL ACTIVATOR DEVR_DOSR"/>
    <property type="match status" value="1"/>
</dbReference>
<dbReference type="Pfam" id="PF00196">
    <property type="entry name" value="GerE"/>
    <property type="match status" value="1"/>
</dbReference>
<keyword evidence="3" id="KW-0804">Transcription</keyword>
<evidence type="ECO:0000256" key="3">
    <source>
        <dbReference type="ARBA" id="ARBA00023163"/>
    </source>
</evidence>
<name>A0A4R4QEV1_9ACTN</name>
<comment type="caution">
    <text evidence="6">The sequence shown here is derived from an EMBL/GenBank/DDBJ whole genome shotgun (WGS) entry which is preliminary data.</text>
</comment>
<dbReference type="GO" id="GO:0003677">
    <property type="term" value="F:DNA binding"/>
    <property type="evidence" value="ECO:0007669"/>
    <property type="project" value="UniProtKB-KW"/>
</dbReference>
<dbReference type="GO" id="GO:0006355">
    <property type="term" value="P:regulation of DNA-templated transcription"/>
    <property type="evidence" value="ECO:0007669"/>
    <property type="project" value="InterPro"/>
</dbReference>